<name>W6AA02_9MOLU</name>
<dbReference type="PIRSF" id="PIRSF004486">
    <property type="entry name" value="MraW"/>
    <property type="match status" value="1"/>
</dbReference>
<protein>
    <recommendedName>
        <fullName evidence="7">Ribosomal RNA small subunit methyltransferase H</fullName>
        <ecNumber evidence="7">2.1.1.199</ecNumber>
    </recommendedName>
    <alternativeName>
        <fullName evidence="7">16S rRNA m(4)C1402 methyltransferase</fullName>
    </alternativeName>
    <alternativeName>
        <fullName evidence="7">rRNA (cytosine-N(4)-)-methyltransferase RsmH</fullName>
    </alternativeName>
</protein>
<dbReference type="Proteomes" id="UP000019265">
    <property type="component" value="Chromosome"/>
</dbReference>
<dbReference type="SUPFAM" id="SSF53335">
    <property type="entry name" value="S-adenosyl-L-methionine-dependent methyltransferases"/>
    <property type="match status" value="1"/>
</dbReference>
<dbReference type="PANTHER" id="PTHR11265:SF0">
    <property type="entry name" value="12S RRNA N4-METHYLCYTIDINE METHYLTRANSFERASE"/>
    <property type="match status" value="1"/>
</dbReference>
<keyword evidence="9" id="KW-1185">Reference proteome</keyword>
<evidence type="ECO:0000256" key="5">
    <source>
        <dbReference type="ARBA" id="ARBA00022679"/>
    </source>
</evidence>
<dbReference type="InterPro" id="IPR002903">
    <property type="entry name" value="RsmH"/>
</dbReference>
<evidence type="ECO:0000256" key="3">
    <source>
        <dbReference type="ARBA" id="ARBA00022552"/>
    </source>
</evidence>
<dbReference type="GO" id="GO:0071424">
    <property type="term" value="F:rRNA (cytosine-N4-)-methyltransferase activity"/>
    <property type="evidence" value="ECO:0007669"/>
    <property type="project" value="UniProtKB-UniRule"/>
</dbReference>
<feature type="binding site" evidence="7">
    <location>
        <position position="79"/>
    </location>
    <ligand>
        <name>S-adenosyl-L-methionine</name>
        <dbReference type="ChEBI" id="CHEBI:59789"/>
    </ligand>
</feature>
<dbReference type="NCBIfam" id="TIGR00006">
    <property type="entry name" value="16S rRNA (cytosine(1402)-N(4))-methyltransferase RsmH"/>
    <property type="match status" value="1"/>
</dbReference>
<comment type="function">
    <text evidence="7">Specifically methylates the N4 position of cytidine in position 1402 (C1402) of 16S rRNA.</text>
</comment>
<dbReference type="EMBL" id="CP006934">
    <property type="protein sequence ID" value="AHI54008.1"/>
    <property type="molecule type" value="Genomic_DNA"/>
</dbReference>
<feature type="binding site" evidence="7">
    <location>
        <begin position="33"/>
        <end position="35"/>
    </location>
    <ligand>
        <name>S-adenosyl-L-methionine</name>
        <dbReference type="ChEBI" id="CHEBI:59789"/>
    </ligand>
</feature>
<dbReference type="KEGG" id="ssab:SSABA_v1c06040"/>
<dbReference type="STRING" id="1276257.SSABA_v1c06040"/>
<dbReference type="OrthoDB" id="9806637at2"/>
<evidence type="ECO:0000256" key="4">
    <source>
        <dbReference type="ARBA" id="ARBA00022603"/>
    </source>
</evidence>
<keyword evidence="6 7" id="KW-0949">S-adenosyl-L-methionine</keyword>
<feature type="binding site" evidence="7">
    <location>
        <position position="107"/>
    </location>
    <ligand>
        <name>S-adenosyl-L-methionine</name>
        <dbReference type="ChEBI" id="CHEBI:59789"/>
    </ligand>
</feature>
<dbReference type="AlphaFoldDB" id="W6AA02"/>
<dbReference type="EC" id="2.1.1.199" evidence="7"/>
<dbReference type="GO" id="GO:0070475">
    <property type="term" value="P:rRNA base methylation"/>
    <property type="evidence" value="ECO:0007669"/>
    <property type="project" value="UniProtKB-UniRule"/>
</dbReference>
<sequence>MQEHHVSVLLNEAIDFLNVKKSGIYVDATLGRAGHSKEILKCLTTGKLFAIDQDETAINYSQPILEKISENFKILKGNFRDLESLLAFQGVFEVDGILFDLGVSSPQFDNKDRGFSYRFDSELDMRMDQKSNQLTAKSIVNNWSLSDLIRIFRDFGEETYAVKIANRIIEARAIKEIQTTFELVEIIKSGLPQKVLKEKKHPAKKIFQALRICVNNELEVLKDALKSSLKLLKSGGTLVVITFQSLEEKIVKEIFKGVTIFEEDKILAKLPINVPSKSLFELVNKKPFKPRELELENNRRAHSAKLWAIKKK</sequence>
<accession>W6AA02</accession>
<dbReference type="HOGENOM" id="CLU_038422_2_0_14"/>
<evidence type="ECO:0000313" key="8">
    <source>
        <dbReference type="EMBL" id="AHI54008.1"/>
    </source>
</evidence>
<keyword evidence="3 7" id="KW-0698">rRNA processing</keyword>
<dbReference type="InterPro" id="IPR023397">
    <property type="entry name" value="SAM-dep_MeTrfase_MraW_recog"/>
</dbReference>
<evidence type="ECO:0000256" key="7">
    <source>
        <dbReference type="HAMAP-Rule" id="MF_01007"/>
    </source>
</evidence>
<comment type="subcellular location">
    <subcellularLocation>
        <location evidence="7">Cytoplasm</location>
    </subcellularLocation>
</comment>
<keyword evidence="5 7" id="KW-0808">Transferase</keyword>
<dbReference type="GO" id="GO:0005737">
    <property type="term" value="C:cytoplasm"/>
    <property type="evidence" value="ECO:0007669"/>
    <property type="project" value="UniProtKB-SubCell"/>
</dbReference>
<dbReference type="InterPro" id="IPR029063">
    <property type="entry name" value="SAM-dependent_MTases_sf"/>
</dbReference>
<dbReference type="Pfam" id="PF01795">
    <property type="entry name" value="Methyltransf_5"/>
    <property type="match status" value="1"/>
</dbReference>
<feature type="binding site" evidence="7">
    <location>
        <position position="52"/>
    </location>
    <ligand>
        <name>S-adenosyl-L-methionine</name>
        <dbReference type="ChEBI" id="CHEBI:59789"/>
    </ligand>
</feature>
<evidence type="ECO:0000256" key="1">
    <source>
        <dbReference type="ARBA" id="ARBA00010396"/>
    </source>
</evidence>
<feature type="binding site" evidence="7">
    <location>
        <position position="100"/>
    </location>
    <ligand>
        <name>S-adenosyl-L-methionine</name>
        <dbReference type="ChEBI" id="CHEBI:59789"/>
    </ligand>
</feature>
<dbReference type="PANTHER" id="PTHR11265">
    <property type="entry name" value="S-ADENOSYL-METHYLTRANSFERASE MRAW"/>
    <property type="match status" value="1"/>
</dbReference>
<dbReference type="Gene3D" id="3.40.50.150">
    <property type="entry name" value="Vaccinia Virus protein VP39"/>
    <property type="match status" value="1"/>
</dbReference>
<evidence type="ECO:0000256" key="6">
    <source>
        <dbReference type="ARBA" id="ARBA00022691"/>
    </source>
</evidence>
<evidence type="ECO:0000313" key="9">
    <source>
        <dbReference type="Proteomes" id="UP000019265"/>
    </source>
</evidence>
<evidence type="ECO:0000256" key="2">
    <source>
        <dbReference type="ARBA" id="ARBA00022490"/>
    </source>
</evidence>
<comment type="similarity">
    <text evidence="1 7">Belongs to the methyltransferase superfamily. RsmH family.</text>
</comment>
<reference evidence="8 9" key="1">
    <citation type="journal article" date="2014" name="Genome Biol. Evol.">
        <title>Molecular evolution of the substrate utilization strategies and putative virulence factors in mosquito-associated Spiroplasma species.</title>
        <authorList>
            <person name="Chang T.H."/>
            <person name="Lo W.S."/>
            <person name="Ku C."/>
            <person name="Chen L.L."/>
            <person name="Kuo C.H."/>
        </authorList>
    </citation>
    <scope>NUCLEOTIDE SEQUENCE [LARGE SCALE GENOMIC DNA]</scope>
    <source>
        <strain evidence="8">Ar-1343</strain>
    </source>
</reference>
<dbReference type="eggNOG" id="COG0275">
    <property type="taxonomic scope" value="Bacteria"/>
</dbReference>
<keyword evidence="4 7" id="KW-0489">Methyltransferase</keyword>
<organism evidence="8 9">
    <name type="scientific">Spiroplasma sabaudiense Ar-1343</name>
    <dbReference type="NCBI Taxonomy" id="1276257"/>
    <lineage>
        <taxon>Bacteria</taxon>
        <taxon>Bacillati</taxon>
        <taxon>Mycoplasmatota</taxon>
        <taxon>Mollicutes</taxon>
        <taxon>Entomoplasmatales</taxon>
        <taxon>Spiroplasmataceae</taxon>
        <taxon>Spiroplasma</taxon>
    </lineage>
</organism>
<dbReference type="SUPFAM" id="SSF81799">
    <property type="entry name" value="Putative methyltransferase TM0872, insert domain"/>
    <property type="match status" value="1"/>
</dbReference>
<keyword evidence="2 7" id="KW-0963">Cytoplasm</keyword>
<dbReference type="Gene3D" id="1.10.150.170">
    <property type="entry name" value="Putative methyltransferase TM0872, insert domain"/>
    <property type="match status" value="1"/>
</dbReference>
<gene>
    <name evidence="8" type="primary">mraW</name>
    <name evidence="7" type="synonym">rsmH</name>
    <name evidence="8" type="ORF">SSABA_v1c06040</name>
</gene>
<comment type="catalytic activity">
    <reaction evidence="7">
        <text>cytidine(1402) in 16S rRNA + S-adenosyl-L-methionine = N(4)-methylcytidine(1402) in 16S rRNA + S-adenosyl-L-homocysteine + H(+)</text>
        <dbReference type="Rhea" id="RHEA:42928"/>
        <dbReference type="Rhea" id="RHEA-COMP:10286"/>
        <dbReference type="Rhea" id="RHEA-COMP:10287"/>
        <dbReference type="ChEBI" id="CHEBI:15378"/>
        <dbReference type="ChEBI" id="CHEBI:57856"/>
        <dbReference type="ChEBI" id="CHEBI:59789"/>
        <dbReference type="ChEBI" id="CHEBI:74506"/>
        <dbReference type="ChEBI" id="CHEBI:82748"/>
        <dbReference type="EC" id="2.1.1.199"/>
    </reaction>
</comment>
<dbReference type="PATRIC" id="fig|1276257.3.peg.616"/>
<dbReference type="HAMAP" id="MF_01007">
    <property type="entry name" value="16SrRNA_methyltr_H"/>
    <property type="match status" value="1"/>
</dbReference>
<proteinExistence type="inferred from homology"/>